<organism evidence="10 11">
    <name type="scientific">Polyodon spathula</name>
    <name type="common">North American paddlefish</name>
    <name type="synonym">Squalus spathula</name>
    <dbReference type="NCBI Taxonomy" id="7913"/>
    <lineage>
        <taxon>Eukaryota</taxon>
        <taxon>Metazoa</taxon>
        <taxon>Chordata</taxon>
        <taxon>Craniata</taxon>
        <taxon>Vertebrata</taxon>
        <taxon>Euteleostomi</taxon>
        <taxon>Actinopterygii</taxon>
        <taxon>Chondrostei</taxon>
        <taxon>Acipenseriformes</taxon>
        <taxon>Polyodontidae</taxon>
        <taxon>Polyodon</taxon>
    </lineage>
</organism>
<keyword evidence="6" id="KW-0472">Membrane</keyword>
<dbReference type="Proteomes" id="UP001166093">
    <property type="component" value="Unassembled WGS sequence"/>
</dbReference>
<feature type="disulfide bond" evidence="8">
    <location>
        <begin position="2"/>
        <end position="20"/>
    </location>
</feature>
<reference evidence="10" key="1">
    <citation type="journal article" date="2021" name="Cell">
        <title>Tracing the genetic footprints of vertebrate landing in non-teleost ray-finned fishes.</title>
        <authorList>
            <person name="Bi X."/>
            <person name="Wang K."/>
            <person name="Yang L."/>
            <person name="Pan H."/>
            <person name="Jiang H."/>
            <person name="Wei Q."/>
            <person name="Fang M."/>
            <person name="Yu H."/>
            <person name="Zhu C."/>
            <person name="Cai Y."/>
            <person name="He Y."/>
            <person name="Gan X."/>
            <person name="Zeng H."/>
            <person name="Yu D."/>
            <person name="Zhu Y."/>
            <person name="Jiang H."/>
            <person name="Qiu Q."/>
            <person name="Yang H."/>
            <person name="Zhang Y.E."/>
            <person name="Wang W."/>
            <person name="Zhu M."/>
            <person name="He S."/>
            <person name="Zhang G."/>
        </authorList>
    </citation>
    <scope>NUCLEOTIDE SEQUENCE</scope>
    <source>
        <strain evidence="10">Pddl_001</strain>
    </source>
</reference>
<dbReference type="PRINTS" id="PR00261">
    <property type="entry name" value="LDLRECEPTOR"/>
</dbReference>
<keyword evidence="11" id="KW-1185">Reference proteome</keyword>
<feature type="disulfide bond" evidence="8">
    <location>
        <begin position="254"/>
        <end position="269"/>
    </location>
</feature>
<proteinExistence type="predicted"/>
<dbReference type="CDD" id="cd00112">
    <property type="entry name" value="LDLa"/>
    <property type="match status" value="2"/>
</dbReference>
<comment type="caution">
    <text evidence="10">The sequence shown here is derived from an EMBL/GenBank/DDBJ whole genome shotgun (WGS) entry which is preliminary data.</text>
</comment>
<feature type="non-terminal residue" evidence="10">
    <location>
        <position position="281"/>
    </location>
</feature>
<dbReference type="EMBL" id="JAAWVQ010136181">
    <property type="protein sequence ID" value="MBN3284412.1"/>
    <property type="molecule type" value="Genomic_DNA"/>
</dbReference>
<dbReference type="SMART" id="SM00192">
    <property type="entry name" value="LDLa"/>
    <property type="match status" value="2"/>
</dbReference>
<evidence type="ECO:0000256" key="7">
    <source>
        <dbReference type="ARBA" id="ARBA00023157"/>
    </source>
</evidence>
<evidence type="ECO:0000313" key="11">
    <source>
        <dbReference type="Proteomes" id="UP001166093"/>
    </source>
</evidence>
<keyword evidence="7 8" id="KW-1015">Disulfide bond</keyword>
<feature type="compositionally biased region" description="Low complexity" evidence="9">
    <location>
        <begin position="157"/>
        <end position="175"/>
    </location>
</feature>
<keyword evidence="4" id="KW-0677">Repeat</keyword>
<evidence type="ECO:0000256" key="4">
    <source>
        <dbReference type="ARBA" id="ARBA00022737"/>
    </source>
</evidence>
<evidence type="ECO:0000256" key="9">
    <source>
        <dbReference type="SAM" id="MobiDB-lite"/>
    </source>
</evidence>
<sequence>MCGDGKCVPGSLQCNGLPDCLDESDESGCRHSTRGLLSLGRCFRVHRSLTFAMHHCGATPHTFTRLYRLNVLDPQNPAFGTRVLTASTEVPAPLRGDEMVTAEVLQVQAVTAQVLLSFNTQAQTIPVTVASGACKELVETVRAQQTMLETLLKSQGRLPPTTSQPQLPQSRSPSLAPRPPSLGELSFTASRSDVSHPATFIRKATAAGSLLPLPHVSQREEFRALMQPRVKSRCAPTFFACASGMHCIIGRFHCNGFEDCPDGSDEENCSEYRHALTYCDY</sequence>
<evidence type="ECO:0000256" key="6">
    <source>
        <dbReference type="ARBA" id="ARBA00023136"/>
    </source>
</evidence>
<evidence type="ECO:0000256" key="8">
    <source>
        <dbReference type="PROSITE-ProRule" id="PRU00124"/>
    </source>
</evidence>
<dbReference type="PROSITE" id="PS01209">
    <property type="entry name" value="LDLRA_1"/>
    <property type="match status" value="2"/>
</dbReference>
<evidence type="ECO:0000256" key="2">
    <source>
        <dbReference type="ARBA" id="ARBA00004308"/>
    </source>
</evidence>
<evidence type="ECO:0000256" key="1">
    <source>
        <dbReference type="ARBA" id="ARBA00004167"/>
    </source>
</evidence>
<dbReference type="SUPFAM" id="SSF57424">
    <property type="entry name" value="LDL receptor-like module"/>
    <property type="match status" value="2"/>
</dbReference>
<comment type="caution">
    <text evidence="8">Lacks conserved residue(s) required for the propagation of feature annotation.</text>
</comment>
<accession>A0ABS2YCS2</accession>
<feature type="disulfide bond" evidence="8">
    <location>
        <begin position="14"/>
        <end position="29"/>
    </location>
</feature>
<name>A0ABS2YCS2_POLSP</name>
<protein>
    <submittedName>
        <fullName evidence="10">LRAD3 protein</fullName>
    </submittedName>
</protein>
<dbReference type="PROSITE" id="PS50068">
    <property type="entry name" value="LDLRA_2"/>
    <property type="match status" value="2"/>
</dbReference>
<evidence type="ECO:0000313" key="10">
    <source>
        <dbReference type="EMBL" id="MBN3284412.1"/>
    </source>
</evidence>
<keyword evidence="5" id="KW-1133">Transmembrane helix</keyword>
<dbReference type="Gene3D" id="4.10.400.10">
    <property type="entry name" value="Low-density Lipoprotein Receptor"/>
    <property type="match status" value="2"/>
</dbReference>
<evidence type="ECO:0000256" key="3">
    <source>
        <dbReference type="ARBA" id="ARBA00022692"/>
    </source>
</evidence>
<feature type="region of interest" description="Disordered" evidence="9">
    <location>
        <begin position="153"/>
        <end position="186"/>
    </location>
</feature>
<evidence type="ECO:0000256" key="5">
    <source>
        <dbReference type="ARBA" id="ARBA00022989"/>
    </source>
</evidence>
<dbReference type="InterPro" id="IPR050685">
    <property type="entry name" value="LDLR"/>
</dbReference>
<dbReference type="InterPro" id="IPR036055">
    <property type="entry name" value="LDL_receptor-like_sf"/>
</dbReference>
<dbReference type="InterPro" id="IPR023415">
    <property type="entry name" value="LDLR_class-A_CS"/>
</dbReference>
<dbReference type="Pfam" id="PF00057">
    <property type="entry name" value="Ldl_recept_a"/>
    <property type="match status" value="2"/>
</dbReference>
<gene>
    <name evidence="10" type="primary">Ldlrad3_1</name>
    <name evidence="10" type="ORF">GTO93_0017952</name>
</gene>
<feature type="non-terminal residue" evidence="10">
    <location>
        <position position="1"/>
    </location>
</feature>
<comment type="subcellular location">
    <subcellularLocation>
        <location evidence="2">Endomembrane system</location>
    </subcellularLocation>
    <subcellularLocation>
        <location evidence="1">Membrane</location>
        <topology evidence="1">Single-pass membrane protein</topology>
    </subcellularLocation>
</comment>
<dbReference type="InterPro" id="IPR002172">
    <property type="entry name" value="LDrepeatLR_classA_rpt"/>
</dbReference>
<dbReference type="PANTHER" id="PTHR24270">
    <property type="entry name" value="LOW-DENSITY LIPOPROTEIN RECEPTOR-RELATED"/>
    <property type="match status" value="1"/>
</dbReference>
<keyword evidence="3" id="KW-0812">Transmembrane</keyword>